<dbReference type="Proteomes" id="UP000606008">
    <property type="component" value="Unassembled WGS sequence"/>
</dbReference>
<feature type="signal peptide" evidence="1">
    <location>
        <begin position="1"/>
        <end position="17"/>
    </location>
</feature>
<evidence type="ECO:0000313" key="2">
    <source>
        <dbReference type="EMBL" id="NID10904.1"/>
    </source>
</evidence>
<dbReference type="EMBL" id="WAEL01000004">
    <property type="protein sequence ID" value="NID10904.1"/>
    <property type="molecule type" value="Genomic_DNA"/>
</dbReference>
<keyword evidence="1" id="KW-0732">Signal</keyword>
<gene>
    <name evidence="2" type="ORF">F7231_12050</name>
</gene>
<proteinExistence type="predicted"/>
<comment type="caution">
    <text evidence="2">The sequence shown here is derived from an EMBL/GenBank/DDBJ whole genome shotgun (WGS) entry which is preliminary data.</text>
</comment>
<reference evidence="2" key="1">
    <citation type="submission" date="2024-05" db="EMBL/GenBank/DDBJ databases">
        <authorList>
            <person name="Jung D.-H."/>
        </authorList>
    </citation>
    <scope>NUCLEOTIDE SEQUENCE</scope>
    <source>
        <strain evidence="2">JA-25</strain>
    </source>
</reference>
<organism evidence="2 3">
    <name type="scientific">Fibrivirga algicola</name>
    <dbReference type="NCBI Taxonomy" id="2950420"/>
    <lineage>
        <taxon>Bacteria</taxon>
        <taxon>Pseudomonadati</taxon>
        <taxon>Bacteroidota</taxon>
        <taxon>Cytophagia</taxon>
        <taxon>Cytophagales</taxon>
        <taxon>Spirosomataceae</taxon>
        <taxon>Fibrivirga</taxon>
    </lineage>
</organism>
<evidence type="ECO:0000256" key="1">
    <source>
        <dbReference type="SAM" id="SignalP"/>
    </source>
</evidence>
<evidence type="ECO:0000313" key="3">
    <source>
        <dbReference type="Proteomes" id="UP000606008"/>
    </source>
</evidence>
<feature type="chain" id="PRO_5046128505" evidence="1">
    <location>
        <begin position="18"/>
        <end position="132"/>
    </location>
</feature>
<dbReference type="RefSeq" id="WP_085413720.1">
    <property type="nucleotide sequence ID" value="NZ_WAEL01000004.1"/>
</dbReference>
<accession>A0ABX0QL95</accession>
<keyword evidence="3" id="KW-1185">Reference proteome</keyword>
<name>A0ABX0QL95_9BACT</name>
<sequence length="132" mass="14761">MKTIVFSLLLASTVSLTSVSGPIRQSTKRNQPTKLVHFDVSALVSATGKLRVNVDKELGGLVYIQLMNRAGHVYFNRTLYADEELIRLSMDLSHLSANDYVLKVSNGLEMITRDIKITTVQPIERTRVITVE</sequence>
<protein>
    <submittedName>
        <fullName evidence="2">Uncharacterized protein</fullName>
    </submittedName>
</protein>